<evidence type="ECO:0000259" key="4">
    <source>
        <dbReference type="Pfam" id="PF14833"/>
    </source>
</evidence>
<evidence type="ECO:0000313" key="6">
    <source>
        <dbReference type="Proteomes" id="UP000692816"/>
    </source>
</evidence>
<reference evidence="5" key="1">
    <citation type="journal article" date="2021" name="Int. J. Syst. Evol. Microbiol.">
        <title>Bradyrhizobium septentrionale sp. nov. (sv. septentrionale) and Bradyrhizobium quebecense sp. nov. (sv. septentrionale) associated with legumes native to Canada possess rearranged symbiosis genes and numerous insertion sequences.</title>
        <authorList>
            <person name="Bromfield E.S.P."/>
            <person name="Cloutier S."/>
        </authorList>
    </citation>
    <scope>NUCLEOTIDE SEQUENCE</scope>
    <source>
        <strain evidence="5">12S5</strain>
    </source>
</reference>
<dbReference type="SUPFAM" id="SSF51735">
    <property type="entry name" value="NAD(P)-binding Rossmann-fold domains"/>
    <property type="match status" value="1"/>
</dbReference>
<dbReference type="EMBL" id="JAGEPA010000001">
    <property type="protein sequence ID" value="MBO1431229.1"/>
    <property type="molecule type" value="Genomic_DNA"/>
</dbReference>
<keyword evidence="1" id="KW-0560">Oxidoreductase</keyword>
<dbReference type="PANTHER" id="PTHR22981:SF7">
    <property type="entry name" value="3-HYDROXYISOBUTYRATE DEHYDROGENASE, MITOCHONDRIAL"/>
    <property type="match status" value="1"/>
</dbReference>
<dbReference type="InterPro" id="IPR029154">
    <property type="entry name" value="HIBADH-like_NADP-bd"/>
</dbReference>
<name>A0ABS3MIB2_9BRAD</name>
<dbReference type="InterPro" id="IPR013328">
    <property type="entry name" value="6PGD_dom2"/>
</dbReference>
<dbReference type="InterPro" id="IPR015815">
    <property type="entry name" value="HIBADH-related"/>
</dbReference>
<accession>A0ABS3MIB2</accession>
<evidence type="ECO:0000313" key="5">
    <source>
        <dbReference type="EMBL" id="MBO1431229.1"/>
    </source>
</evidence>
<dbReference type="InterPro" id="IPR006115">
    <property type="entry name" value="6PGDH_NADP-bd"/>
</dbReference>
<feature type="domain" description="6-phosphogluconate dehydrogenase NADP-binding" evidence="3">
    <location>
        <begin position="42"/>
        <end position="200"/>
    </location>
</feature>
<dbReference type="Pfam" id="PF14833">
    <property type="entry name" value="NAD_binding_11"/>
    <property type="match status" value="1"/>
</dbReference>
<dbReference type="PIRSF" id="PIRSF000103">
    <property type="entry name" value="HIBADH"/>
    <property type="match status" value="1"/>
</dbReference>
<dbReference type="Gene3D" id="1.10.1040.10">
    <property type="entry name" value="N-(1-d-carboxylethyl)-l-norvaline Dehydrogenase, domain 2"/>
    <property type="match status" value="1"/>
</dbReference>
<dbReference type="PANTHER" id="PTHR22981">
    <property type="entry name" value="3-HYDROXYISOBUTYRATE DEHYDROGENASE-RELATED"/>
    <property type="match status" value="1"/>
</dbReference>
<dbReference type="Gene3D" id="3.40.50.720">
    <property type="entry name" value="NAD(P)-binding Rossmann-like Domain"/>
    <property type="match status" value="1"/>
</dbReference>
<comment type="caution">
    <text evidence="5">The sequence shown here is derived from an EMBL/GenBank/DDBJ whole genome shotgun (WGS) entry which is preliminary data.</text>
</comment>
<keyword evidence="2" id="KW-0520">NAD</keyword>
<evidence type="ECO:0000256" key="1">
    <source>
        <dbReference type="ARBA" id="ARBA00023002"/>
    </source>
</evidence>
<dbReference type="InterPro" id="IPR008927">
    <property type="entry name" value="6-PGluconate_DH-like_C_sf"/>
</dbReference>
<evidence type="ECO:0000259" key="3">
    <source>
        <dbReference type="Pfam" id="PF03446"/>
    </source>
</evidence>
<protein>
    <submittedName>
        <fullName evidence="5">NAD(P)-dependent oxidoreductase</fullName>
    </submittedName>
</protein>
<organism evidence="5 6">
    <name type="scientific">Bradyrhizobium quebecense</name>
    <dbReference type="NCBI Taxonomy" id="2748629"/>
    <lineage>
        <taxon>Bacteria</taxon>
        <taxon>Pseudomonadati</taxon>
        <taxon>Pseudomonadota</taxon>
        <taxon>Alphaproteobacteria</taxon>
        <taxon>Hyphomicrobiales</taxon>
        <taxon>Nitrobacteraceae</taxon>
        <taxon>Bradyrhizobium</taxon>
    </lineage>
</organism>
<dbReference type="RefSeq" id="WP_207833887.1">
    <property type="nucleotide sequence ID" value="NZ_CP088282.1"/>
</dbReference>
<proteinExistence type="predicted"/>
<keyword evidence="6" id="KW-1185">Reference proteome</keyword>
<dbReference type="InterPro" id="IPR036291">
    <property type="entry name" value="NAD(P)-bd_dom_sf"/>
</dbReference>
<gene>
    <name evidence="5" type="ORF">J4P68_17500</name>
</gene>
<dbReference type="Pfam" id="PF03446">
    <property type="entry name" value="NAD_binding_2"/>
    <property type="match status" value="1"/>
</dbReference>
<feature type="domain" description="3-hydroxyisobutyrate dehydrogenase-like NAD-binding" evidence="4">
    <location>
        <begin position="203"/>
        <end position="316"/>
    </location>
</feature>
<dbReference type="Proteomes" id="UP000692816">
    <property type="component" value="Unassembled WGS sequence"/>
</dbReference>
<evidence type="ECO:0000256" key="2">
    <source>
        <dbReference type="ARBA" id="ARBA00023027"/>
    </source>
</evidence>
<sequence>MRSHCIWRHRDRSRNSLAELRASATRQETSKRRSDMTEYKTLGFIGLGVMGEPICRNLVKKSGKRVIVFDLSIEPLQRLRGDGAEIAGSVADVIKQSDVLFLCLPSAKHVRAVFEGDGILKNIGSGQVVVDLGTSSVSQTRDFAGQLQAKGAAWADAPIARTRQAAQDGTLSVMVGAVPVLYAAIEPLIRCFATDVTNCGDVGAGQVTKILNNMVLFETVNALAEAVAVAKHNGVDPKLLLETLSKGSADSFALRNHGMKAIVPGLFPERAFSTEYALKDLSYALELAADAGIRIRGAELIGTVLQEAIDKGSKDNYFPVIAKHIDRA</sequence>
<dbReference type="SUPFAM" id="SSF48179">
    <property type="entry name" value="6-phosphogluconate dehydrogenase C-terminal domain-like"/>
    <property type="match status" value="1"/>
</dbReference>